<protein>
    <submittedName>
        <fullName evidence="4">Acyltransferase</fullName>
    </submittedName>
</protein>
<accession>A0ABX7RDA8</accession>
<dbReference type="Pfam" id="PF19040">
    <property type="entry name" value="SGNH"/>
    <property type="match status" value="1"/>
</dbReference>
<dbReference type="PANTHER" id="PTHR23028:SF53">
    <property type="entry name" value="ACYL_TRANSF_3 DOMAIN-CONTAINING PROTEIN"/>
    <property type="match status" value="1"/>
</dbReference>
<dbReference type="GO" id="GO:0016746">
    <property type="term" value="F:acyltransferase activity"/>
    <property type="evidence" value="ECO:0007669"/>
    <property type="project" value="UniProtKB-KW"/>
</dbReference>
<feature type="transmembrane region" description="Helical" evidence="1">
    <location>
        <begin position="327"/>
        <end position="348"/>
    </location>
</feature>
<keyword evidence="1" id="KW-0812">Transmembrane</keyword>
<dbReference type="RefSeq" id="WP_200605042.1">
    <property type="nucleotide sequence ID" value="NZ_CP071517.1"/>
</dbReference>
<feature type="transmembrane region" description="Helical" evidence="1">
    <location>
        <begin position="234"/>
        <end position="253"/>
    </location>
</feature>
<evidence type="ECO:0000259" key="3">
    <source>
        <dbReference type="Pfam" id="PF19040"/>
    </source>
</evidence>
<keyword evidence="1" id="KW-0472">Membrane</keyword>
<feature type="domain" description="Acyltransferase 3" evidence="2">
    <location>
        <begin position="10"/>
        <end position="345"/>
    </location>
</feature>
<dbReference type="InterPro" id="IPR002656">
    <property type="entry name" value="Acyl_transf_3_dom"/>
</dbReference>
<evidence type="ECO:0000256" key="1">
    <source>
        <dbReference type="SAM" id="Phobius"/>
    </source>
</evidence>
<keyword evidence="1" id="KW-1133">Transmembrane helix</keyword>
<feature type="transmembrane region" description="Helical" evidence="1">
    <location>
        <begin position="265"/>
        <end position="285"/>
    </location>
</feature>
<gene>
    <name evidence="4" type="ORF">HIV01_003935</name>
</gene>
<feature type="transmembrane region" description="Helical" evidence="1">
    <location>
        <begin position="197"/>
        <end position="222"/>
    </location>
</feature>
<feature type="transmembrane region" description="Helical" evidence="1">
    <location>
        <begin position="172"/>
        <end position="191"/>
    </location>
</feature>
<keyword evidence="5" id="KW-1185">Reference proteome</keyword>
<dbReference type="PANTHER" id="PTHR23028">
    <property type="entry name" value="ACETYLTRANSFERASE"/>
    <property type="match status" value="1"/>
</dbReference>
<dbReference type="EMBL" id="CP071517">
    <property type="protein sequence ID" value="QSX75685.1"/>
    <property type="molecule type" value="Genomic_DNA"/>
</dbReference>
<feature type="transmembrane region" description="Helical" evidence="1">
    <location>
        <begin position="150"/>
        <end position="165"/>
    </location>
</feature>
<evidence type="ECO:0000259" key="2">
    <source>
        <dbReference type="Pfam" id="PF01757"/>
    </source>
</evidence>
<evidence type="ECO:0000313" key="5">
    <source>
        <dbReference type="Proteomes" id="UP000663400"/>
    </source>
</evidence>
<organism evidence="4 5">
    <name type="scientific">Lysobacter arenosi</name>
    <dbReference type="NCBI Taxonomy" id="2795387"/>
    <lineage>
        <taxon>Bacteria</taxon>
        <taxon>Pseudomonadati</taxon>
        <taxon>Pseudomonadota</taxon>
        <taxon>Gammaproteobacteria</taxon>
        <taxon>Lysobacterales</taxon>
        <taxon>Lysobacteraceae</taxon>
        <taxon>Lysobacter</taxon>
    </lineage>
</organism>
<dbReference type="Pfam" id="PF01757">
    <property type="entry name" value="Acyl_transf_3"/>
    <property type="match status" value="1"/>
</dbReference>
<name>A0ABX7RDA8_9GAMM</name>
<feature type="transmembrane region" description="Helical" evidence="1">
    <location>
        <begin position="78"/>
        <end position="97"/>
    </location>
</feature>
<feature type="transmembrane region" description="Helical" evidence="1">
    <location>
        <begin position="40"/>
        <end position="58"/>
    </location>
</feature>
<dbReference type="InterPro" id="IPR050879">
    <property type="entry name" value="Acyltransferase_3"/>
</dbReference>
<reference evidence="4 5" key="1">
    <citation type="submission" date="2021-02" db="EMBL/GenBank/DDBJ databases">
        <title>Lysobacter arenosi sp. nov., isolated from soil of gangwondo yeongwol, south Korea.</title>
        <authorList>
            <person name="Kim K.R."/>
            <person name="Kim K.H."/>
            <person name="Jeon C.O."/>
        </authorList>
    </citation>
    <scope>NUCLEOTIDE SEQUENCE [LARGE SCALE GENOMIC DNA]</scope>
    <source>
        <strain evidence="4 5">R7</strain>
    </source>
</reference>
<keyword evidence="4" id="KW-0808">Transferase</keyword>
<sequence length="697" mass="76794">MDEPRHGYFPYIDGMRALAVLSVIAYHMDSSWLPGGFTGVDVFFVISGFVVSASMARFDHPRLLDYLGHFYSRRIRRIAPALMVCLLATSVASALFIPQAWLSDTSNAVGRWAFLGLSNFVLLRTDGDYFSPKVEFNPYTHTWSLGVEEQFYLLFPLLFFAWAFGRRGRAASMALFGAGLLASLAYVFWVSKDQPALAFYMLTTRFWELAAGVLLFQILAGLRSRGNDIAQASAWPATIGTTLSLAALVYGLATARAGHAPYPDALLPVAGALGLLGFLQVAAVARPLRWLFENRTALYIGRISYSLYLWHWPVFVLMRWTVGLESAALRVIALMLTFALAALSYRFVETPFRRAAVVRNAPRLAVVGIGVVVIVVCMTGYRKIGRMQPELSLSVVARQAEDWYPQGRETRPELPDCAAVGHVETVANVELRVLSPTSCKQPSQAGRLFVIGDSHASAYAGMLKQVALRTQRDIYIYTRAGCSFASLQPWRDYQVPHCQEFGASALADVKARARPGDVIFLPALRLPRFADQWISFKPEEVRDAVFGETAVVGRQESERVIGETLRPLAEQGIRVVFEAPKPLFRSPPYRCADWFSQSNPACRDGLTMERSEIEALRAPVLASYGRIAAQLGGVSVWDPLPVLCPGKVCHVSDHGRPLFFDGDHLSGHGNQVLVPSFLAYLGSLDHAGASSAARAAQ</sequence>
<evidence type="ECO:0000313" key="4">
    <source>
        <dbReference type="EMBL" id="QSX75685.1"/>
    </source>
</evidence>
<feature type="transmembrane region" description="Helical" evidence="1">
    <location>
        <begin position="297"/>
        <end position="315"/>
    </location>
</feature>
<feature type="domain" description="SGNH" evidence="3">
    <location>
        <begin position="438"/>
        <end position="678"/>
    </location>
</feature>
<dbReference type="Proteomes" id="UP000663400">
    <property type="component" value="Chromosome"/>
</dbReference>
<feature type="transmembrane region" description="Helical" evidence="1">
    <location>
        <begin position="360"/>
        <end position="381"/>
    </location>
</feature>
<dbReference type="InterPro" id="IPR043968">
    <property type="entry name" value="SGNH"/>
</dbReference>
<keyword evidence="4" id="KW-0012">Acyltransferase</keyword>
<proteinExistence type="predicted"/>